<dbReference type="Proteomes" id="UP000093000">
    <property type="component" value="Unassembled WGS sequence"/>
</dbReference>
<sequence length="202" mass="23404">MAIHSFLFCLFFAFHFVECMMLQSVETAAQLARRVVSDAGRGHIVTLMDASVSSDLSGYPFAIMEYYSDECTKDTGNLLLFMSDLQLSARNMHHNANQMSFTITALKDYNRFYGNQSTPVQQPRFTLFGHVSRVPDSQSETAFECFIKTHPEAKPWNHFHDFRFYEFHVEKIYYVGGFGGLNYIGWIPIELYRKAHLHRQTI</sequence>
<feature type="domain" description="CREG-like beta-barrel" evidence="2">
    <location>
        <begin position="25"/>
        <end position="193"/>
    </location>
</feature>
<keyword evidence="1" id="KW-0732">Signal</keyword>
<name>A0A1C7N6X7_9FUNG</name>
<dbReference type="InParanoid" id="A0A1C7N6X7"/>
<dbReference type="InterPro" id="IPR055343">
    <property type="entry name" value="CREG_beta-barrel"/>
</dbReference>
<dbReference type="PANTHER" id="PTHR37273:SF1">
    <property type="entry name" value="ADL397C-AP"/>
    <property type="match status" value="1"/>
</dbReference>
<reference evidence="3 4" key="1">
    <citation type="submission" date="2016-03" db="EMBL/GenBank/DDBJ databases">
        <title>Choanephora cucurbitarum.</title>
        <authorList>
            <person name="Min B."/>
            <person name="Park H."/>
            <person name="Park J.-H."/>
            <person name="Shin H.-D."/>
            <person name="Choi I.-G."/>
        </authorList>
    </citation>
    <scope>NUCLEOTIDE SEQUENCE [LARGE SCALE GENOMIC DNA]</scope>
    <source>
        <strain evidence="3 4">KUS-F28377</strain>
    </source>
</reference>
<dbReference type="EMBL" id="LUGH01000463">
    <property type="protein sequence ID" value="OBZ84842.1"/>
    <property type="molecule type" value="Genomic_DNA"/>
</dbReference>
<dbReference type="Gene3D" id="2.30.110.10">
    <property type="entry name" value="Electron Transport, Fmn-binding Protein, Chain A"/>
    <property type="match status" value="1"/>
</dbReference>
<accession>A0A1C7N6X7</accession>
<feature type="signal peptide" evidence="1">
    <location>
        <begin position="1"/>
        <end position="19"/>
    </location>
</feature>
<dbReference type="SUPFAM" id="SSF50475">
    <property type="entry name" value="FMN-binding split barrel"/>
    <property type="match status" value="1"/>
</dbReference>
<dbReference type="AlphaFoldDB" id="A0A1C7N6X7"/>
<evidence type="ECO:0000313" key="4">
    <source>
        <dbReference type="Proteomes" id="UP000093000"/>
    </source>
</evidence>
<evidence type="ECO:0000313" key="3">
    <source>
        <dbReference type="EMBL" id="OBZ84842.1"/>
    </source>
</evidence>
<evidence type="ECO:0000256" key="1">
    <source>
        <dbReference type="SAM" id="SignalP"/>
    </source>
</evidence>
<evidence type="ECO:0000259" key="2">
    <source>
        <dbReference type="Pfam" id="PF13883"/>
    </source>
</evidence>
<dbReference type="InterPro" id="IPR012349">
    <property type="entry name" value="Split_barrel_FMN-bd"/>
</dbReference>
<dbReference type="PANTHER" id="PTHR37273">
    <property type="entry name" value="CHROMOSOME 8, WHOLE GENOME SHOTGUN SEQUENCE"/>
    <property type="match status" value="1"/>
</dbReference>
<proteinExistence type="predicted"/>
<keyword evidence="4" id="KW-1185">Reference proteome</keyword>
<dbReference type="Pfam" id="PF13883">
    <property type="entry name" value="CREG_beta-barrel"/>
    <property type="match status" value="1"/>
</dbReference>
<gene>
    <name evidence="3" type="primary">CREG1</name>
    <name evidence="3" type="ORF">A0J61_07115</name>
</gene>
<feature type="chain" id="PRO_5008889513" evidence="1">
    <location>
        <begin position="20"/>
        <end position="202"/>
    </location>
</feature>
<protein>
    <submittedName>
        <fullName evidence="3">Protein CREG1</fullName>
    </submittedName>
</protein>
<comment type="caution">
    <text evidence="3">The sequence shown here is derived from an EMBL/GenBank/DDBJ whole genome shotgun (WGS) entry which is preliminary data.</text>
</comment>
<organism evidence="3 4">
    <name type="scientific">Choanephora cucurbitarum</name>
    <dbReference type="NCBI Taxonomy" id="101091"/>
    <lineage>
        <taxon>Eukaryota</taxon>
        <taxon>Fungi</taxon>
        <taxon>Fungi incertae sedis</taxon>
        <taxon>Mucoromycota</taxon>
        <taxon>Mucoromycotina</taxon>
        <taxon>Mucoromycetes</taxon>
        <taxon>Mucorales</taxon>
        <taxon>Mucorineae</taxon>
        <taxon>Choanephoraceae</taxon>
        <taxon>Choanephoroideae</taxon>
        <taxon>Choanephora</taxon>
    </lineage>
</organism>
<dbReference type="OrthoDB" id="2138282at2759"/>